<comment type="caution">
    <text evidence="1">The sequence shown here is derived from an EMBL/GenBank/DDBJ whole genome shotgun (WGS) entry which is preliminary data.</text>
</comment>
<accession>A0A449E5P4</accession>
<gene>
    <name evidence="1" type="ORF">NCTC12204_00478</name>
</gene>
<dbReference type="Proteomes" id="UP000352698">
    <property type="component" value="Unassembled WGS sequence"/>
</dbReference>
<protein>
    <submittedName>
        <fullName evidence="1">Uncharacterized protein</fullName>
    </submittedName>
</protein>
<organism evidence="1 2">
    <name type="scientific">Enterococcus hirae</name>
    <dbReference type="NCBI Taxonomy" id="1354"/>
    <lineage>
        <taxon>Bacteria</taxon>
        <taxon>Bacillati</taxon>
        <taxon>Bacillota</taxon>
        <taxon>Bacilli</taxon>
        <taxon>Lactobacillales</taxon>
        <taxon>Enterococcaceae</taxon>
        <taxon>Enterococcus</taxon>
    </lineage>
</organism>
<evidence type="ECO:0000313" key="1">
    <source>
        <dbReference type="EMBL" id="VTQ59823.1"/>
    </source>
</evidence>
<sequence>MATFLLSVLIFGSAGYIIFSRIKSGKTCDDCKSACPVKKI</sequence>
<dbReference type="RefSeq" id="WP_010738445.1">
    <property type="nucleotide sequence ID" value="NZ_AP027299.1"/>
</dbReference>
<name>A0A449E5P4_ENTHR</name>
<proteinExistence type="predicted"/>
<dbReference type="AlphaFoldDB" id="A0A449E5P4"/>
<evidence type="ECO:0000313" key="2">
    <source>
        <dbReference type="Proteomes" id="UP000352698"/>
    </source>
</evidence>
<dbReference type="EMBL" id="CABEEP010000001">
    <property type="protein sequence ID" value="VTQ59823.1"/>
    <property type="molecule type" value="Genomic_DNA"/>
</dbReference>
<reference evidence="1 2" key="1">
    <citation type="submission" date="2019-05" db="EMBL/GenBank/DDBJ databases">
        <authorList>
            <consortium name="Pathogen Informatics"/>
        </authorList>
    </citation>
    <scope>NUCLEOTIDE SEQUENCE [LARGE SCALE GENOMIC DNA]</scope>
    <source>
        <strain evidence="1 2">NCTC12204</strain>
    </source>
</reference>